<dbReference type="Proteomes" id="UP000053097">
    <property type="component" value="Unassembled WGS sequence"/>
</dbReference>
<gene>
    <name evidence="2" type="ORF">X777_06348</name>
</gene>
<reference evidence="2 3" key="1">
    <citation type="journal article" date="2014" name="Curr. Biol.">
        <title>The genome of the clonal raider ant Cerapachys biroi.</title>
        <authorList>
            <person name="Oxley P.R."/>
            <person name="Ji L."/>
            <person name="Fetter-Pruneda I."/>
            <person name="McKenzie S.K."/>
            <person name="Li C."/>
            <person name="Hu H."/>
            <person name="Zhang G."/>
            <person name="Kronauer D.J."/>
        </authorList>
    </citation>
    <scope>NUCLEOTIDE SEQUENCE [LARGE SCALE GENOMIC DNA]</scope>
</reference>
<keyword evidence="3" id="KW-1185">Reference proteome</keyword>
<accession>A0A026WE12</accession>
<protein>
    <submittedName>
        <fullName evidence="2">Uncharacterized protein</fullName>
    </submittedName>
</protein>
<evidence type="ECO:0000256" key="1">
    <source>
        <dbReference type="SAM" id="SignalP"/>
    </source>
</evidence>
<dbReference type="AlphaFoldDB" id="A0A026WE12"/>
<dbReference type="EMBL" id="KK107293">
    <property type="protein sequence ID" value="EZA53269.1"/>
    <property type="molecule type" value="Genomic_DNA"/>
</dbReference>
<proteinExistence type="predicted"/>
<feature type="signal peptide" evidence="1">
    <location>
        <begin position="1"/>
        <end position="17"/>
    </location>
</feature>
<name>A0A026WE12_OOCBI</name>
<organism evidence="2 3">
    <name type="scientific">Ooceraea biroi</name>
    <name type="common">Clonal raider ant</name>
    <name type="synonym">Cerapachys biroi</name>
    <dbReference type="NCBI Taxonomy" id="2015173"/>
    <lineage>
        <taxon>Eukaryota</taxon>
        <taxon>Metazoa</taxon>
        <taxon>Ecdysozoa</taxon>
        <taxon>Arthropoda</taxon>
        <taxon>Hexapoda</taxon>
        <taxon>Insecta</taxon>
        <taxon>Pterygota</taxon>
        <taxon>Neoptera</taxon>
        <taxon>Endopterygota</taxon>
        <taxon>Hymenoptera</taxon>
        <taxon>Apocrita</taxon>
        <taxon>Aculeata</taxon>
        <taxon>Formicoidea</taxon>
        <taxon>Formicidae</taxon>
        <taxon>Dorylinae</taxon>
        <taxon>Ooceraea</taxon>
    </lineage>
</organism>
<keyword evidence="1" id="KW-0732">Signal</keyword>
<evidence type="ECO:0000313" key="2">
    <source>
        <dbReference type="EMBL" id="EZA53269.1"/>
    </source>
</evidence>
<evidence type="ECO:0000313" key="3">
    <source>
        <dbReference type="Proteomes" id="UP000053097"/>
    </source>
</evidence>
<sequence length="53" mass="5888">MLTIVALLLCEKSASIATHVLKLCRNGSWPLYPAYPHYTGVYKLTGELALHVM</sequence>
<feature type="chain" id="PRO_5001541056" evidence="1">
    <location>
        <begin position="18"/>
        <end position="53"/>
    </location>
</feature>